<evidence type="ECO:0000313" key="1">
    <source>
        <dbReference type="EMBL" id="GAB1294412.1"/>
    </source>
</evidence>
<keyword evidence="2" id="KW-1185">Reference proteome</keyword>
<comment type="caution">
    <text evidence="1">The sequence shown here is derived from an EMBL/GenBank/DDBJ whole genome shotgun (WGS) entry which is preliminary data.</text>
</comment>
<protein>
    <submittedName>
        <fullName evidence="1">Uncharacterized protein</fullName>
    </submittedName>
</protein>
<reference evidence="1 2" key="1">
    <citation type="submission" date="2024-08" db="EMBL/GenBank/DDBJ databases">
        <title>The draft genome of Apodemus speciosus.</title>
        <authorList>
            <person name="Nabeshima K."/>
            <person name="Suzuki S."/>
            <person name="Onuma M."/>
        </authorList>
    </citation>
    <scope>NUCLEOTIDE SEQUENCE [LARGE SCALE GENOMIC DNA]</scope>
    <source>
        <strain evidence="1">IB14-021</strain>
    </source>
</reference>
<gene>
    <name evidence="1" type="ORF">APTSU1_000964500</name>
</gene>
<proteinExistence type="predicted"/>
<name>A0ABQ0F5C9_APOSI</name>
<organism evidence="1 2">
    <name type="scientific">Apodemus speciosus</name>
    <name type="common">Large Japanese field mouse</name>
    <dbReference type="NCBI Taxonomy" id="105296"/>
    <lineage>
        <taxon>Eukaryota</taxon>
        <taxon>Metazoa</taxon>
        <taxon>Chordata</taxon>
        <taxon>Craniata</taxon>
        <taxon>Vertebrata</taxon>
        <taxon>Euteleostomi</taxon>
        <taxon>Mammalia</taxon>
        <taxon>Eutheria</taxon>
        <taxon>Euarchontoglires</taxon>
        <taxon>Glires</taxon>
        <taxon>Rodentia</taxon>
        <taxon>Myomorpha</taxon>
        <taxon>Muroidea</taxon>
        <taxon>Muridae</taxon>
        <taxon>Murinae</taxon>
        <taxon>Apodemus</taxon>
    </lineage>
</organism>
<accession>A0ABQ0F5C9</accession>
<sequence>MLQCAKTATLCPAFSVMPAAPSSSYHSCLTTRELRPAEGEG</sequence>
<dbReference type="EMBL" id="BAAFST010000009">
    <property type="protein sequence ID" value="GAB1294412.1"/>
    <property type="molecule type" value="Genomic_DNA"/>
</dbReference>
<dbReference type="Proteomes" id="UP001623349">
    <property type="component" value="Unassembled WGS sequence"/>
</dbReference>
<evidence type="ECO:0000313" key="2">
    <source>
        <dbReference type="Proteomes" id="UP001623349"/>
    </source>
</evidence>